<evidence type="ECO:0000256" key="3">
    <source>
        <dbReference type="ARBA" id="ARBA00022989"/>
    </source>
</evidence>
<dbReference type="GO" id="GO:0022857">
    <property type="term" value="F:transmembrane transporter activity"/>
    <property type="evidence" value="ECO:0007669"/>
    <property type="project" value="InterPro"/>
</dbReference>
<dbReference type="PANTHER" id="PTHR48021:SF86">
    <property type="entry name" value="FACILITATED TREHALOSE TRANSPORTER TRET1-1-LIKE PROTEIN"/>
    <property type="match status" value="1"/>
</dbReference>
<dbReference type="InterPro" id="IPR036259">
    <property type="entry name" value="MFS_trans_sf"/>
</dbReference>
<dbReference type="InterPro" id="IPR005829">
    <property type="entry name" value="Sugar_transporter_CS"/>
</dbReference>
<dbReference type="PROSITE" id="PS00216">
    <property type="entry name" value="SUGAR_TRANSPORT_1"/>
    <property type="match status" value="1"/>
</dbReference>
<dbReference type="PANTHER" id="PTHR48021">
    <property type="match status" value="1"/>
</dbReference>
<name>A0A9P0IP80_APHGO</name>
<protein>
    <recommendedName>
        <fullName evidence="6">Major facilitator superfamily (MFS) profile domain-containing protein</fullName>
    </recommendedName>
</protein>
<keyword evidence="3 5" id="KW-1133">Transmembrane helix</keyword>
<feature type="domain" description="Major facilitator superfamily (MFS) profile" evidence="6">
    <location>
        <begin position="75"/>
        <end position="403"/>
    </location>
</feature>
<dbReference type="InterPro" id="IPR020846">
    <property type="entry name" value="MFS_dom"/>
</dbReference>
<sequence>MTFENSFPKVRKLSATSYLFVRWFLEIITIFPPDIKHAKKPFIALSPPKNDTTAAGGSALPTIRQEGKKFRQYASALSATVGPFAVGTVLAWMSPAMPMLLSPTSKIKVTPNQGSWVGSLIAIGAIFGSIPAGKCADIFGRKPVILCLTIPFITSWTIIYFATDVWMLYVARLIAGSCLGGITATVPMYIGEIAESSIRGELCSYVQLNVTLGILYVYAIGPFVNYYSLAIMCGILPLIWFVFGFIGDTRIAYVPIETWQEGRRRKSVGVVARKGLRYCQRNGDSASTHRGVEAAHRQVQGYDIVQSHDPCSNHRLGTAKLLVVFGHKRANILRTVHIRDQQLQCVSETLLRHHWNPSSHIHFRVFTTGGQGRSASTFADIRLRHGRMSRHSGLLLLAARTRC</sequence>
<evidence type="ECO:0000256" key="2">
    <source>
        <dbReference type="ARBA" id="ARBA00022692"/>
    </source>
</evidence>
<feature type="transmembrane region" description="Helical" evidence="5">
    <location>
        <begin position="169"/>
        <end position="190"/>
    </location>
</feature>
<reference evidence="7" key="2">
    <citation type="submission" date="2022-10" db="EMBL/GenBank/DDBJ databases">
        <authorList>
            <consortium name="ENA_rothamsted_submissions"/>
            <consortium name="culmorum"/>
            <person name="King R."/>
        </authorList>
    </citation>
    <scope>NUCLEOTIDE SEQUENCE</scope>
</reference>
<keyword evidence="4 5" id="KW-0472">Membrane</keyword>
<reference evidence="7" key="1">
    <citation type="submission" date="2022-02" db="EMBL/GenBank/DDBJ databases">
        <authorList>
            <person name="King R."/>
        </authorList>
    </citation>
    <scope>NUCLEOTIDE SEQUENCE</scope>
</reference>
<comment type="subcellular location">
    <subcellularLocation>
        <location evidence="1">Membrane</location>
        <topology evidence="1">Multi-pass membrane protein</topology>
    </subcellularLocation>
</comment>
<feature type="transmembrane region" description="Helical" evidence="5">
    <location>
        <begin position="226"/>
        <end position="246"/>
    </location>
</feature>
<feature type="transmembrane region" description="Helical" evidence="5">
    <location>
        <begin position="144"/>
        <end position="163"/>
    </location>
</feature>
<keyword evidence="2 5" id="KW-0812">Transmembrane</keyword>
<feature type="transmembrane region" description="Helical" evidence="5">
    <location>
        <begin position="73"/>
        <end position="93"/>
    </location>
</feature>
<accession>A0A9P0IP80</accession>
<dbReference type="GO" id="GO:0016020">
    <property type="term" value="C:membrane"/>
    <property type="evidence" value="ECO:0007669"/>
    <property type="project" value="UniProtKB-SubCell"/>
</dbReference>
<evidence type="ECO:0000256" key="5">
    <source>
        <dbReference type="SAM" id="Phobius"/>
    </source>
</evidence>
<dbReference type="PROSITE" id="PS50850">
    <property type="entry name" value="MFS"/>
    <property type="match status" value="1"/>
</dbReference>
<dbReference type="Gene3D" id="1.20.1250.20">
    <property type="entry name" value="MFS general substrate transporter like domains"/>
    <property type="match status" value="1"/>
</dbReference>
<dbReference type="Pfam" id="PF00083">
    <property type="entry name" value="Sugar_tr"/>
    <property type="match status" value="1"/>
</dbReference>
<dbReference type="Proteomes" id="UP001154329">
    <property type="component" value="Chromosome 1"/>
</dbReference>
<evidence type="ECO:0000256" key="4">
    <source>
        <dbReference type="ARBA" id="ARBA00023136"/>
    </source>
</evidence>
<gene>
    <name evidence="7" type="ORF">APHIGO_LOCUS405</name>
</gene>
<dbReference type="AlphaFoldDB" id="A0A9P0IP80"/>
<feature type="transmembrane region" description="Helical" evidence="5">
    <location>
        <begin position="202"/>
        <end position="220"/>
    </location>
</feature>
<dbReference type="InterPro" id="IPR005828">
    <property type="entry name" value="MFS_sugar_transport-like"/>
</dbReference>
<evidence type="ECO:0000259" key="6">
    <source>
        <dbReference type="PROSITE" id="PS50850"/>
    </source>
</evidence>
<evidence type="ECO:0000313" key="7">
    <source>
        <dbReference type="EMBL" id="CAH1708400.1"/>
    </source>
</evidence>
<dbReference type="SUPFAM" id="SSF103473">
    <property type="entry name" value="MFS general substrate transporter"/>
    <property type="match status" value="1"/>
</dbReference>
<dbReference type="EMBL" id="OU899034">
    <property type="protein sequence ID" value="CAH1708400.1"/>
    <property type="molecule type" value="Genomic_DNA"/>
</dbReference>
<evidence type="ECO:0000256" key="1">
    <source>
        <dbReference type="ARBA" id="ARBA00004141"/>
    </source>
</evidence>
<keyword evidence="8" id="KW-1185">Reference proteome</keyword>
<proteinExistence type="predicted"/>
<organism evidence="7 8">
    <name type="scientific">Aphis gossypii</name>
    <name type="common">Cotton aphid</name>
    <dbReference type="NCBI Taxonomy" id="80765"/>
    <lineage>
        <taxon>Eukaryota</taxon>
        <taxon>Metazoa</taxon>
        <taxon>Ecdysozoa</taxon>
        <taxon>Arthropoda</taxon>
        <taxon>Hexapoda</taxon>
        <taxon>Insecta</taxon>
        <taxon>Pterygota</taxon>
        <taxon>Neoptera</taxon>
        <taxon>Paraneoptera</taxon>
        <taxon>Hemiptera</taxon>
        <taxon>Sternorrhyncha</taxon>
        <taxon>Aphidomorpha</taxon>
        <taxon>Aphidoidea</taxon>
        <taxon>Aphididae</taxon>
        <taxon>Aphidini</taxon>
        <taxon>Aphis</taxon>
        <taxon>Aphis</taxon>
    </lineage>
</organism>
<evidence type="ECO:0000313" key="8">
    <source>
        <dbReference type="Proteomes" id="UP001154329"/>
    </source>
</evidence>
<feature type="transmembrane region" description="Helical" evidence="5">
    <location>
        <begin position="113"/>
        <end position="132"/>
    </location>
</feature>
<dbReference type="InterPro" id="IPR050549">
    <property type="entry name" value="MFS_Trehalose_Transporter"/>
</dbReference>